<sequence length="194" mass="22492">MNDFIIKFAKMFSNGKNNVISSVEQWKGKLTKFITIHCFNRLKDQRSAFQTVYELLQPNGEAALLFLLHNGYYNAIRKFAKDPQWSPFFEFDVEECVPESQIKNYSSSHYKKIAEDLGFTVRYCQETQNVTTFPSDEDYIAFAYSVCPLVPYIPASKVDEFKKDLLFYIIQENGRNSDGTPVDKTTTLELVLKK</sequence>
<dbReference type="Proteomes" id="UP000887116">
    <property type="component" value="Unassembled WGS sequence"/>
</dbReference>
<dbReference type="SUPFAM" id="SSF53335">
    <property type="entry name" value="S-adenosyl-L-methionine-dependent methyltransferases"/>
    <property type="match status" value="1"/>
</dbReference>
<reference evidence="1" key="1">
    <citation type="submission" date="2020-07" db="EMBL/GenBank/DDBJ databases">
        <title>Multicomponent nature underlies the extraordinary mechanical properties of spider dragline silk.</title>
        <authorList>
            <person name="Kono N."/>
            <person name="Nakamura H."/>
            <person name="Mori M."/>
            <person name="Yoshida Y."/>
            <person name="Ohtoshi R."/>
            <person name="Malay A.D."/>
            <person name="Moran D.A.P."/>
            <person name="Tomita M."/>
            <person name="Numata K."/>
            <person name="Arakawa K."/>
        </authorList>
    </citation>
    <scope>NUCLEOTIDE SEQUENCE</scope>
</reference>
<dbReference type="OrthoDB" id="66144at2759"/>
<comment type="caution">
    <text evidence="1">The sequence shown here is derived from an EMBL/GenBank/DDBJ whole genome shotgun (WGS) entry which is preliminary data.</text>
</comment>
<dbReference type="InterPro" id="IPR029063">
    <property type="entry name" value="SAM-dependent_MTases_sf"/>
</dbReference>
<keyword evidence="2" id="KW-1185">Reference proteome</keyword>
<dbReference type="Gene3D" id="3.40.50.150">
    <property type="entry name" value="Vaccinia Virus protein VP39"/>
    <property type="match status" value="1"/>
</dbReference>
<evidence type="ECO:0000313" key="2">
    <source>
        <dbReference type="Proteomes" id="UP000887116"/>
    </source>
</evidence>
<name>A0A8X6LNV9_TRICU</name>
<proteinExistence type="predicted"/>
<gene>
    <name evidence="1" type="primary">NCL1_27638</name>
    <name evidence="1" type="ORF">TNCT_323341</name>
</gene>
<dbReference type="AlphaFoldDB" id="A0A8X6LNV9"/>
<accession>A0A8X6LNV9</accession>
<protein>
    <submittedName>
        <fullName evidence="1">Jhamt</fullName>
    </submittedName>
</protein>
<dbReference type="EMBL" id="BMAO01017394">
    <property type="protein sequence ID" value="GFR15307.1"/>
    <property type="molecule type" value="Genomic_DNA"/>
</dbReference>
<organism evidence="1 2">
    <name type="scientific">Trichonephila clavata</name>
    <name type="common">Joro spider</name>
    <name type="synonym">Nephila clavata</name>
    <dbReference type="NCBI Taxonomy" id="2740835"/>
    <lineage>
        <taxon>Eukaryota</taxon>
        <taxon>Metazoa</taxon>
        <taxon>Ecdysozoa</taxon>
        <taxon>Arthropoda</taxon>
        <taxon>Chelicerata</taxon>
        <taxon>Arachnida</taxon>
        <taxon>Araneae</taxon>
        <taxon>Araneomorphae</taxon>
        <taxon>Entelegynae</taxon>
        <taxon>Araneoidea</taxon>
        <taxon>Nephilidae</taxon>
        <taxon>Trichonephila</taxon>
    </lineage>
</organism>
<evidence type="ECO:0000313" key="1">
    <source>
        <dbReference type="EMBL" id="GFR15307.1"/>
    </source>
</evidence>